<dbReference type="Pfam" id="PF04828">
    <property type="entry name" value="GFA"/>
    <property type="match status" value="1"/>
</dbReference>
<keyword evidence="3 9" id="KW-0812">Transmembrane</keyword>
<dbReference type="InterPro" id="IPR006913">
    <property type="entry name" value="CENP-V/GFA"/>
</dbReference>
<keyword evidence="6 9" id="KW-1133">Transmembrane helix</keyword>
<evidence type="ECO:0000256" key="4">
    <source>
        <dbReference type="ARBA" id="ARBA00022723"/>
    </source>
</evidence>
<reference evidence="11" key="2">
    <citation type="journal article" date="2023" name="IMA Fungus">
        <title>Comparative genomic study of the Penicillium genus elucidates a diverse pangenome and 15 lateral gene transfer events.</title>
        <authorList>
            <person name="Petersen C."/>
            <person name="Sorensen T."/>
            <person name="Nielsen M.R."/>
            <person name="Sondergaard T.E."/>
            <person name="Sorensen J.L."/>
            <person name="Fitzpatrick D.A."/>
            <person name="Frisvad J.C."/>
            <person name="Nielsen K.L."/>
        </authorList>
    </citation>
    <scope>NUCLEOTIDE SEQUENCE</scope>
    <source>
        <strain evidence="11">IBT 20477</strain>
    </source>
</reference>
<evidence type="ECO:0000313" key="12">
    <source>
        <dbReference type="Proteomes" id="UP001150942"/>
    </source>
</evidence>
<dbReference type="SUPFAM" id="SSF51316">
    <property type="entry name" value="Mss4-like"/>
    <property type="match status" value="1"/>
</dbReference>
<evidence type="ECO:0000256" key="1">
    <source>
        <dbReference type="ARBA" id="ARBA00004127"/>
    </source>
</evidence>
<protein>
    <recommendedName>
        <fullName evidence="10">CENP-V/GFA domain-containing protein</fullName>
    </recommendedName>
</protein>
<evidence type="ECO:0000256" key="6">
    <source>
        <dbReference type="ARBA" id="ARBA00022989"/>
    </source>
</evidence>
<evidence type="ECO:0000256" key="5">
    <source>
        <dbReference type="ARBA" id="ARBA00022833"/>
    </source>
</evidence>
<dbReference type="GO" id="GO:0046872">
    <property type="term" value="F:metal ion binding"/>
    <property type="evidence" value="ECO:0007669"/>
    <property type="project" value="UniProtKB-KW"/>
</dbReference>
<feature type="domain" description="CENP-V/GFA" evidence="10">
    <location>
        <begin position="3"/>
        <end position="120"/>
    </location>
</feature>
<dbReference type="AlphaFoldDB" id="A0A9W9JFI5"/>
<dbReference type="Pfam" id="PF02656">
    <property type="entry name" value="DUF202"/>
    <property type="match status" value="1"/>
</dbReference>
<evidence type="ECO:0000256" key="9">
    <source>
        <dbReference type="SAM" id="Phobius"/>
    </source>
</evidence>
<comment type="caution">
    <text evidence="11">The sequence shown here is derived from an EMBL/GenBank/DDBJ whole genome shotgun (WGS) entry which is preliminary data.</text>
</comment>
<dbReference type="GO" id="GO:0012505">
    <property type="term" value="C:endomembrane system"/>
    <property type="evidence" value="ECO:0007669"/>
    <property type="project" value="UniProtKB-SubCell"/>
</dbReference>
<sequence>MSYHGHCNCESIRITLPRQPPSSTVCHCDCCKRAGGGALSVNYFINEDELTVHDPNATLNMYEDKRTVSGNAVKRYFCSGCGSPVYTKTSKAPGKVLLKAALFDIVSPPVAEVFISKQYQWVTIEQGKKQARPSGAILRKTRPRDNDNALNHHEALELQQLQTHEDNELDYSTPSASSGDEYRVVTRRTTSRALASRADSQQRRQARKGIWGKLTRIWTHNVTLTVQHKSSRDYFALERTFLAYIRTSLVVAQQGVLIAQLYRLQAAEALADRLGFRQVGTSVSVACHCVAIIVALVGAYRFWRQQNAIARGRIYAGGWELNSVGILLGCITLTVLIVSVAIIVEIDIDPSVFVRRILGG</sequence>
<feature type="region of interest" description="Disordered" evidence="8">
    <location>
        <begin position="163"/>
        <end position="184"/>
    </location>
</feature>
<dbReference type="Gene3D" id="3.90.1590.10">
    <property type="entry name" value="glutathione-dependent formaldehyde- activating enzyme (gfa)"/>
    <property type="match status" value="1"/>
</dbReference>
<gene>
    <name evidence="11" type="ORF">N7449_009538</name>
</gene>
<evidence type="ECO:0000259" key="10">
    <source>
        <dbReference type="PROSITE" id="PS51891"/>
    </source>
</evidence>
<dbReference type="PROSITE" id="PS51891">
    <property type="entry name" value="CENP_V_GFA"/>
    <property type="match status" value="1"/>
</dbReference>
<keyword evidence="5" id="KW-0862">Zinc</keyword>
<accession>A0A9W9JFI5</accession>
<evidence type="ECO:0000256" key="8">
    <source>
        <dbReference type="SAM" id="MobiDB-lite"/>
    </source>
</evidence>
<dbReference type="InterPro" id="IPR003807">
    <property type="entry name" value="DUF202"/>
</dbReference>
<keyword evidence="12" id="KW-1185">Reference proteome</keyword>
<keyword evidence="7 9" id="KW-0472">Membrane</keyword>
<dbReference type="PANTHER" id="PTHR34187">
    <property type="entry name" value="FGR18P"/>
    <property type="match status" value="1"/>
</dbReference>
<proteinExistence type="inferred from homology"/>
<evidence type="ECO:0000256" key="3">
    <source>
        <dbReference type="ARBA" id="ARBA00022692"/>
    </source>
</evidence>
<evidence type="ECO:0000256" key="2">
    <source>
        <dbReference type="ARBA" id="ARBA00005495"/>
    </source>
</evidence>
<organism evidence="11 12">
    <name type="scientific">Penicillium cf. viridicatum</name>
    <dbReference type="NCBI Taxonomy" id="2972119"/>
    <lineage>
        <taxon>Eukaryota</taxon>
        <taxon>Fungi</taxon>
        <taxon>Dikarya</taxon>
        <taxon>Ascomycota</taxon>
        <taxon>Pezizomycotina</taxon>
        <taxon>Eurotiomycetes</taxon>
        <taxon>Eurotiomycetidae</taxon>
        <taxon>Eurotiales</taxon>
        <taxon>Aspergillaceae</taxon>
        <taxon>Penicillium</taxon>
    </lineage>
</organism>
<keyword evidence="4" id="KW-0479">Metal-binding</keyword>
<name>A0A9W9JFI5_9EURO</name>
<comment type="subcellular location">
    <subcellularLocation>
        <location evidence="1">Endomembrane system</location>
        <topology evidence="1">Multi-pass membrane protein</topology>
    </subcellularLocation>
</comment>
<dbReference type="PANTHER" id="PTHR34187:SF1">
    <property type="entry name" value="DUF202 DOMAIN-CONTAINING PROTEIN"/>
    <property type="match status" value="1"/>
</dbReference>
<comment type="similarity">
    <text evidence="2">Belongs to the Gfa family.</text>
</comment>
<reference evidence="11" key="1">
    <citation type="submission" date="2022-11" db="EMBL/GenBank/DDBJ databases">
        <authorList>
            <person name="Petersen C."/>
        </authorList>
    </citation>
    <scope>NUCLEOTIDE SEQUENCE</scope>
    <source>
        <strain evidence="11">IBT 20477</strain>
    </source>
</reference>
<dbReference type="GO" id="GO:0016846">
    <property type="term" value="F:carbon-sulfur lyase activity"/>
    <property type="evidence" value="ECO:0007669"/>
    <property type="project" value="InterPro"/>
</dbReference>
<dbReference type="InterPro" id="IPR052053">
    <property type="entry name" value="IM_YidH-like"/>
</dbReference>
<dbReference type="InterPro" id="IPR011057">
    <property type="entry name" value="Mss4-like_sf"/>
</dbReference>
<feature type="transmembrane region" description="Helical" evidence="9">
    <location>
        <begin position="282"/>
        <end position="303"/>
    </location>
</feature>
<feature type="transmembrane region" description="Helical" evidence="9">
    <location>
        <begin position="324"/>
        <end position="344"/>
    </location>
</feature>
<evidence type="ECO:0000256" key="7">
    <source>
        <dbReference type="ARBA" id="ARBA00023136"/>
    </source>
</evidence>
<dbReference type="Proteomes" id="UP001150942">
    <property type="component" value="Unassembled WGS sequence"/>
</dbReference>
<dbReference type="OrthoDB" id="199599at2759"/>
<evidence type="ECO:0000313" key="11">
    <source>
        <dbReference type="EMBL" id="KAJ5193396.1"/>
    </source>
</evidence>
<dbReference type="EMBL" id="JAPQKQ010000006">
    <property type="protein sequence ID" value="KAJ5193396.1"/>
    <property type="molecule type" value="Genomic_DNA"/>
</dbReference>